<feature type="domain" description="Laminin G" evidence="8">
    <location>
        <begin position="25"/>
        <end position="195"/>
    </location>
</feature>
<keyword evidence="6" id="KW-0812">Transmembrane</keyword>
<feature type="repeat" description="CSPG" evidence="5">
    <location>
        <begin position="1697"/>
        <end position="1796"/>
    </location>
</feature>
<dbReference type="RefSeq" id="XP_017285506.1">
    <property type="nucleotide sequence ID" value="XM_017430017.2"/>
</dbReference>
<dbReference type="CTD" id="1464"/>
<proteinExistence type="predicted"/>
<feature type="chain" id="PRO_5018523157" evidence="7">
    <location>
        <begin position="26"/>
        <end position="2308"/>
    </location>
</feature>
<feature type="repeat" description="CSPG" evidence="5">
    <location>
        <begin position="900"/>
        <end position="994"/>
    </location>
</feature>
<evidence type="ECO:0000313" key="9">
    <source>
        <dbReference type="Ensembl" id="ENSKMAP00000013303.1"/>
    </source>
</evidence>
<dbReference type="OMA" id="PWPQGTT"/>
<feature type="repeat" description="CSPG" evidence="5">
    <location>
        <begin position="672"/>
        <end position="768"/>
    </location>
</feature>
<dbReference type="InterPro" id="IPR039005">
    <property type="entry name" value="CSPG_rpt"/>
</dbReference>
<dbReference type="InterPro" id="IPR051561">
    <property type="entry name" value="FRAS1_ECM"/>
</dbReference>
<dbReference type="Ensembl" id="ENSKMAT00000013506.1">
    <property type="protein sequence ID" value="ENSKMAP00000013303.1"/>
    <property type="gene ID" value="ENSKMAG00000009982.1"/>
</dbReference>
<comment type="caution">
    <text evidence="4">Lacks conserved residue(s) required for the propagation of feature annotation.</text>
</comment>
<evidence type="ECO:0000256" key="5">
    <source>
        <dbReference type="PROSITE-ProRule" id="PRU01201"/>
    </source>
</evidence>
<protein>
    <submittedName>
        <fullName evidence="9">Chondroitin sulfate proteoglycan 4</fullName>
    </submittedName>
</protein>
<dbReference type="CDD" id="cd00110">
    <property type="entry name" value="LamG"/>
    <property type="match status" value="2"/>
</dbReference>
<keyword evidence="2" id="KW-0677">Repeat</keyword>
<dbReference type="PROSITE" id="PS50025">
    <property type="entry name" value="LAM_G_DOMAIN"/>
    <property type="match status" value="2"/>
</dbReference>
<evidence type="ECO:0000256" key="6">
    <source>
        <dbReference type="SAM" id="Phobius"/>
    </source>
</evidence>
<feature type="repeat" description="CSPG" evidence="5">
    <location>
        <begin position="1019"/>
        <end position="1111"/>
    </location>
</feature>
<keyword evidence="1 7" id="KW-0732">Signal</keyword>
<feature type="repeat" description="CSPG" evidence="5">
    <location>
        <begin position="1356"/>
        <end position="1445"/>
    </location>
</feature>
<evidence type="ECO:0000256" key="2">
    <source>
        <dbReference type="ARBA" id="ARBA00022737"/>
    </source>
</evidence>
<evidence type="ECO:0000313" key="10">
    <source>
        <dbReference type="Proteomes" id="UP000264800"/>
    </source>
</evidence>
<evidence type="ECO:0000256" key="1">
    <source>
        <dbReference type="ARBA" id="ARBA00022729"/>
    </source>
</evidence>
<dbReference type="Proteomes" id="UP000264800">
    <property type="component" value="Unplaced"/>
</dbReference>
<sequence>MRALHPVLAGALLTLLTCLPGPGHGESYFGDSFCHLQAVQDVSTFQLSLQIKTSRRSGLLLLAAGMEDYVFLELLNGKLQARMNLGTGEVKLSSSQGVQLNNLVLHKVLLTLQDGQLTMTIDDLYPTYVPVDDDGEKLNIDRGVWLGGTGDLDAPYLSNAIPPFRGCMSEIKFVSHQFDILASVFRDCHDTREKCSEEFEAADGEAISFSTPDSFVSFPTWSGPAGASRTLEFLMKTTIEDALLVFHHGQESDFIAIGITKGHLKGILDLGAGMQELENTQVMLDDDQWHRVKVQLNPDSFTLNIDSQASSIPLDSSEKLDLIGNLYIGGIQGKMKQVFHDSGSLGRFDESMTSESFIGCLGEIRINLKHRSLQDALVTKDVHIKCEGDDYDYSAYYDETTATTTPPTVHILYTDPKLNDQDCYPTDDWPEIFRNVTKFLDITPLFVPDGGEAFLDIYNLHPTFDLAAAGMRQSQVIFTLESDPWYGLIDINVSRRQVNKFTLLDVVNNKVKYMHDGNERQGDQIQFEVVAQSNGYLPECLKTPQKYTLPVMIVPAQDPPQDPPQVWGEEILIAEKGRTRMGPSLIKVLYSGLSCEQLVVTVTVEPSVNFGYLENDEQPGRSISEFTCSELRDGNIYFVHREGGSGEITVKVSDGQSVIQSGKFELLVKQQHKVITSTTGLTLIQGGNVSIGVQNLYVPFHTPDGDIVYNVTQPPMFGQLKIKTSNGMYEEVTSFHQSHLDQGLIRYFSTDLSNQEDIVKDELQFNVRLGQISHLNCSLFVTISPAPVKVSNLIPLTIRPGEKTIIGLTMLQADVMNKHLNPQAIKYILVNAPSLGSLQRFDEELVEGDVFTQKDVSDNAISYRVQTAGDNFDQFEFRVFADGEYSPLYAFPISISAGLDNDVLTIKELVVLQGGEQTLNKNYLWLQSPSSTEFLYQVRQGPKHGRLIRDSPPGEPRFDEAIRIFSNEDLQLNRLIYKHDGSKTSSDEFHFSATDQSSNTSETVSGIFRILIQSKNEHAPVRIVDKVLNVVRHGQRLLTTDVIKFKDDDSGFNDTQIVYARDRIFSGSIVSASNPQQPLFRFTQDDLRDKKILFIHQGADWAQFVLQVSDGFHKTTSLLEIQAGEPYLHVVNNAVINIDHGSTKTLDTSLLSADSNMDIRDDREIKFQITSPPSDGRIIVSGIEALEFTQEDLKKGVVSYEHNYESLRSKDSFGFTVKAKGHSEEGIFKIKILRQGYLSGPEAITNEVIISYEGEHTIISQDHLKAEQENILPSEMMFTVKMPPRLGHVVMLKNSSDDPASPVLDYIHSFSQEDIDQGHILYVSSSIQGYDSFTVDVSNGFSTVEDLHVTVNIVPRFIPLQTSNFTVKEGLSRAINEEVVNISHPFYRSAIVHFFVEENPQHGELRNLKGDEITDFSWDEVKLGQVVYIHDSSETTEDSFTLAASAYELERRSEPVAISVTILPVNDEPPTLTSNTGLEVLAGEEADITSSMLSTEDADTPAEELVYHVETPANGRVALREEPEESILNFTQAHINKGEVIFVHKGDESGGFSFTVTDGEHTSPLYRFAVTARPLTITMVTKEELVVFPGTRQPITSANLGAKTSEDGNEISFLLVRPPRFGRLLVANGENQYEERTLFSQSQLESGSVFYEHQLPAKPFWVVRDTMEFALSSQPAPDVRHVLPVTVSYYAAHSNVSSQLWRNRVLEIVQGQSKTIDSSVLDASNLLASVPEAKRANVDVLFEIRRFPKHGRLTLNGEDLPRSAPTFAQQDVSAGKLDYLHDDSGVASDIFSFRARLKPEGGGTSSPAESVVLEEVFHISVKQRGSHPPEVVTTDMLLEVLQGSTTVLTQNHLNTHDEDSPPDEVHFELTKAPGNGKLVDPITLEPISEFTQEMVNRGQVGFNSDGSLKESFLEFVVSDGEHQTEPFTLHIGVLARKLILNKVAEIKVRQGDDQTLLTEEMLKATTGGPVEEDILYKITSAPEFAAIMVDRQPTSAFTQKQIKEGRVSVRFVRSTSPRDSISFTARSRAANVSSVLNVTVQPLARIAQGPLLPWGTLVQLDRKLLDATPLANKTKASAWFRVIRRPKGARFVTSGSPGAGQPVDLFSQKDLDEGRMAMEILDVAAGSRGGGNQDEALFLLEAHGVPPAECVLSFKTGPYNASGVYPATLLRTPYNKGQDPGTSTDWPVKNILTTASPGSSSHGNPHVSRRSNFWSIFIPVLIVLCLLLVAAVLAYYLIRKNKTGKHDVQTAAASKPKNGEVAATETFRKTDPANNIPLTSVDSKDADPELLQHCRTTNPALKKNQYWV</sequence>
<feature type="transmembrane region" description="Helical" evidence="6">
    <location>
        <begin position="2213"/>
        <end position="2238"/>
    </location>
</feature>
<reference evidence="9" key="2">
    <citation type="submission" date="2025-09" db="UniProtKB">
        <authorList>
            <consortium name="Ensembl"/>
        </authorList>
    </citation>
    <scope>IDENTIFICATION</scope>
</reference>
<reference evidence="9" key="1">
    <citation type="submission" date="2025-08" db="UniProtKB">
        <authorList>
            <consortium name="Ensembl"/>
        </authorList>
    </citation>
    <scope>IDENTIFICATION</scope>
</reference>
<dbReference type="InterPro" id="IPR001791">
    <property type="entry name" value="Laminin_G"/>
</dbReference>
<dbReference type="GeneID" id="108244117"/>
<evidence type="ECO:0000259" key="8">
    <source>
        <dbReference type="PROSITE" id="PS50025"/>
    </source>
</evidence>
<dbReference type="PANTHER" id="PTHR45739">
    <property type="entry name" value="MATRIX PROTEIN, PUTATIVE-RELATED"/>
    <property type="match status" value="1"/>
</dbReference>
<evidence type="ECO:0000256" key="3">
    <source>
        <dbReference type="ARBA" id="ARBA00023180"/>
    </source>
</evidence>
<feature type="domain" description="Laminin G" evidence="8">
    <location>
        <begin position="205"/>
        <end position="386"/>
    </location>
</feature>
<feature type="repeat" description="CSPG" evidence="5">
    <location>
        <begin position="562"/>
        <end position="655"/>
    </location>
</feature>
<dbReference type="KEGG" id="kmr:108244117"/>
<dbReference type="OrthoDB" id="9026019at2759"/>
<keyword evidence="6" id="KW-0472">Membrane</keyword>
<feature type="repeat" description="CSPG" evidence="5">
    <location>
        <begin position="787"/>
        <end position="880"/>
    </location>
</feature>
<feature type="repeat" description="CSPG" evidence="5">
    <location>
        <begin position="1127"/>
        <end position="1218"/>
    </location>
</feature>
<dbReference type="PANTHER" id="PTHR45739:SF13">
    <property type="entry name" value="CHONDROITIN SULFATE PROTEOGLYCAN 4"/>
    <property type="match status" value="1"/>
</dbReference>
<keyword evidence="3" id="KW-0325">Glycoprotein</keyword>
<dbReference type="Gene3D" id="2.60.120.200">
    <property type="match status" value="2"/>
</dbReference>
<dbReference type="SMART" id="SM00282">
    <property type="entry name" value="LamG"/>
    <property type="match status" value="2"/>
</dbReference>
<dbReference type="InterPro" id="IPR013320">
    <property type="entry name" value="ConA-like_dom_sf"/>
</dbReference>
<dbReference type="Pfam" id="PF02210">
    <property type="entry name" value="Laminin_G_2"/>
    <property type="match status" value="2"/>
</dbReference>
<evidence type="ECO:0000256" key="7">
    <source>
        <dbReference type="SAM" id="SignalP"/>
    </source>
</evidence>
<organism evidence="9 10">
    <name type="scientific">Kryptolebias marmoratus</name>
    <name type="common">Mangrove killifish</name>
    <name type="synonym">Rivulus marmoratus</name>
    <dbReference type="NCBI Taxonomy" id="37003"/>
    <lineage>
        <taxon>Eukaryota</taxon>
        <taxon>Metazoa</taxon>
        <taxon>Chordata</taxon>
        <taxon>Craniata</taxon>
        <taxon>Vertebrata</taxon>
        <taxon>Euteleostomi</taxon>
        <taxon>Actinopterygii</taxon>
        <taxon>Neopterygii</taxon>
        <taxon>Teleostei</taxon>
        <taxon>Neoteleostei</taxon>
        <taxon>Acanthomorphata</taxon>
        <taxon>Ovalentaria</taxon>
        <taxon>Atherinomorphae</taxon>
        <taxon>Cyprinodontiformes</taxon>
        <taxon>Rivulidae</taxon>
        <taxon>Kryptolebias</taxon>
    </lineage>
</organism>
<feature type="repeat" description="CSPG" evidence="5">
    <location>
        <begin position="1240"/>
        <end position="1338"/>
    </location>
</feature>
<feature type="repeat" description="CSPG" evidence="5">
    <location>
        <begin position="1829"/>
        <end position="1920"/>
    </location>
</feature>
<feature type="signal peptide" evidence="7">
    <location>
        <begin position="1"/>
        <end position="25"/>
    </location>
</feature>
<dbReference type="SUPFAM" id="SSF49899">
    <property type="entry name" value="Concanavalin A-like lectins/glucanases"/>
    <property type="match status" value="2"/>
</dbReference>
<dbReference type="PROSITE" id="PS51854">
    <property type="entry name" value="CSPG"/>
    <property type="match status" value="13"/>
</dbReference>
<dbReference type="Pfam" id="PF16184">
    <property type="entry name" value="Cadherin_3"/>
    <property type="match status" value="13"/>
</dbReference>
<keyword evidence="10" id="KW-1185">Reference proteome</keyword>
<accession>A0A3Q3A9W2</accession>
<feature type="repeat" description="CSPG" evidence="5">
    <location>
        <begin position="1469"/>
        <end position="1559"/>
    </location>
</feature>
<keyword evidence="6" id="KW-1133">Transmembrane helix</keyword>
<feature type="repeat" description="CSPG" evidence="5">
    <location>
        <begin position="1576"/>
        <end position="1672"/>
    </location>
</feature>
<name>A0A3Q3A9W2_KRYMA</name>
<evidence type="ECO:0000256" key="4">
    <source>
        <dbReference type="PROSITE-ProRule" id="PRU00122"/>
    </source>
</evidence>
<dbReference type="GeneTree" id="ENSGT00940000154091"/>
<dbReference type="GO" id="GO:0009653">
    <property type="term" value="P:anatomical structure morphogenesis"/>
    <property type="evidence" value="ECO:0007669"/>
    <property type="project" value="TreeGrafter"/>
</dbReference>
<dbReference type="STRING" id="37003.ENSKMAP00000013303"/>
<feature type="repeat" description="CSPG" evidence="5">
    <location>
        <begin position="436"/>
        <end position="530"/>
    </location>
</feature>